<dbReference type="PATRIC" id="fig|160492.11.peg.4"/>
<accession>Q9PHE0</accession>
<protein>
    <submittedName>
        <fullName evidence="1">Uncharacterized protein</fullName>
    </submittedName>
</protein>
<proteinExistence type="predicted"/>
<evidence type="ECO:0000313" key="1">
    <source>
        <dbReference type="EMBL" id="AAF82817.1"/>
    </source>
</evidence>
<dbReference type="STRING" id="160492.XF_0004"/>
<dbReference type="KEGG" id="xfa:XF_0004"/>
<gene>
    <name evidence="1" type="ordered locus">XF_0004</name>
</gene>
<dbReference type="Proteomes" id="UP000000812">
    <property type="component" value="Chromosome"/>
</dbReference>
<evidence type="ECO:0000313" key="2">
    <source>
        <dbReference type="Proteomes" id="UP000000812"/>
    </source>
</evidence>
<organism evidence="1 2">
    <name type="scientific">Xylella fastidiosa (strain 9a5c)</name>
    <dbReference type="NCBI Taxonomy" id="160492"/>
    <lineage>
        <taxon>Bacteria</taxon>
        <taxon>Pseudomonadati</taxon>
        <taxon>Pseudomonadota</taxon>
        <taxon>Gammaproteobacteria</taxon>
        <taxon>Lysobacterales</taxon>
        <taxon>Lysobacteraceae</taxon>
        <taxon>Xylella</taxon>
    </lineage>
</organism>
<dbReference type="PIR" id="B82860">
    <property type="entry name" value="B82860"/>
</dbReference>
<dbReference type="HOGENOM" id="CLU_2573125_0_0_6"/>
<dbReference type="EMBL" id="AE003849">
    <property type="protein sequence ID" value="AAF82817.1"/>
    <property type="molecule type" value="Genomic_DNA"/>
</dbReference>
<dbReference type="AlphaFoldDB" id="Q9PHE0"/>
<name>Q9PHE0_XYLFA</name>
<sequence length="88" mass="10591">MLFHWSLSGNEKKELELIFLYNYRKCVWDLLDIAVPKVPDFDVSLVRKPAFLGFEKYMDRYIFNFVMEISAPMRLNFEMIDMEPMKNA</sequence>
<reference evidence="1 2" key="1">
    <citation type="journal article" date="2000" name="Nature">
        <title>The genome sequence of the plant pathogen Xylella fastidiosa.</title>
        <authorList>
            <person name="Simpson A.J."/>
            <person name="Reinach F.C."/>
            <person name="Arruda P."/>
            <person name="Abreu F.A."/>
            <person name="Acencio M."/>
            <person name="Alvarenga R."/>
            <person name="Alves L.M."/>
            <person name="Araya J.E."/>
            <person name="Baia G.S."/>
            <person name="Baptista C.S."/>
            <person name="Barros M.H."/>
            <person name="Bonaccorsi E.D."/>
            <person name="Bordin S."/>
            <person name="Bove J.M."/>
            <person name="Briones M.R."/>
            <person name="Bueno M.R."/>
            <person name="Camargo A.A."/>
            <person name="Camargo L.E."/>
            <person name="Carraro D.M."/>
            <person name="Carrer H."/>
            <person name="Colauto N.B."/>
            <person name="Colombo C."/>
            <person name="Costa F.F."/>
            <person name="Costa M.C."/>
            <person name="Costa-Neto C.M."/>
            <person name="Coutinho L.L."/>
            <person name="Cristofani M."/>
            <person name="Dias-Neto E."/>
            <person name="Docena C."/>
            <person name="El-Dorry H."/>
            <person name="Facincani A.P."/>
            <person name="Ferreira A.J."/>
            <person name="Ferreira V.C."/>
            <person name="Ferro J.A."/>
            <person name="Fraga J.S."/>
            <person name="Franca S.C."/>
            <person name="Franco M.C."/>
            <person name="Frohme M."/>
            <person name="Furlan L.R."/>
            <person name="Garnier M."/>
            <person name="Goldman G.H."/>
            <person name="Goldman M.H."/>
            <person name="Gomes S.L."/>
            <person name="Gruber A."/>
            <person name="Ho P.L."/>
            <person name="Hoheisel J.D."/>
            <person name="Junqueira M.L."/>
            <person name="Kemper E.L."/>
            <person name="Kitajima J.P."/>
            <person name="Krieger J.E."/>
            <person name="Kuramae E.E."/>
            <person name="Laigret F."/>
            <person name="Lambais M.R."/>
            <person name="Leite L.C."/>
            <person name="Lemos E.G."/>
            <person name="Lemos M.V."/>
            <person name="Lopes S.A."/>
            <person name="Lopes C.R."/>
            <person name="Machado J.A."/>
            <person name="Machado M.A."/>
            <person name="Madeira A.M."/>
            <person name="Madeira H.M."/>
            <person name="Marino C.L."/>
            <person name="Marques M.V."/>
            <person name="Martins E.A."/>
            <person name="Martins E.M."/>
            <person name="Matsukuma A.Y."/>
            <person name="Menck C.F."/>
            <person name="Miracca E.C."/>
            <person name="Miyaki C.Y."/>
            <person name="Monteriro-Vitorello C.B."/>
            <person name="Moon D.H."/>
            <person name="Nagai M.A."/>
            <person name="Nascimento A.L."/>
            <person name="Netto L.E."/>
            <person name="Nhani A.Jr."/>
            <person name="Nobrega F.G."/>
            <person name="Nunes L.R."/>
            <person name="Oliveira M.A."/>
            <person name="de Oliveira M.C."/>
            <person name="de Oliveira R.C."/>
            <person name="Palmieri D.A."/>
            <person name="Paris A."/>
            <person name="Peixoto B.R."/>
            <person name="Pereira G.A."/>
            <person name="Pereira H.A.Jr."/>
            <person name="Pesquero J.B."/>
            <person name="Quaggio R.B."/>
            <person name="Roberto P.G."/>
            <person name="Rodrigues V."/>
            <person name="de M Rosa A.J."/>
            <person name="de Rosa V.E.Jr."/>
            <person name="de Sa R.G."/>
            <person name="Santelli R.V."/>
            <person name="Sawasaki H.E."/>
            <person name="da Silva A.C."/>
            <person name="da Silva A.M."/>
            <person name="da Silva F.R."/>
            <person name="da Silva W.A.Jr."/>
            <person name="da Silveira J.F."/>
            <person name="Silvestri M.L."/>
            <person name="Siqueira W.J."/>
            <person name="de Souza A.A."/>
            <person name="de Souza A.P."/>
            <person name="Terenzi M.F."/>
            <person name="Truffi D."/>
            <person name="Tsai S.M."/>
            <person name="Tsuhako M.H."/>
            <person name="Vallada H."/>
            <person name="Van Sluys M.A."/>
            <person name="Verjovski-Almeida S."/>
            <person name="Vettore A.L."/>
            <person name="Zago M.A."/>
            <person name="Zatz M."/>
            <person name="Meidanis J."/>
            <person name="Setubal J.C."/>
        </authorList>
    </citation>
    <scope>NUCLEOTIDE SEQUENCE [LARGE SCALE GENOMIC DNA]</scope>
    <source>
        <strain evidence="1 2">9a5c</strain>
    </source>
</reference>